<dbReference type="Proteomes" id="UP001243330">
    <property type="component" value="Unassembled WGS sequence"/>
</dbReference>
<sequence>MDDPNVPSSRPLHEPDGDEGLREVGRKKQTNNDTRRRRKKGQACFTNAHRLCLFLFSQRYNTPPSPKWLASGSVCGVCLGKRGVRNSKARDHGCFSSPFLNSGVFLVPLPILVLFCVYPSLLIPFSVD</sequence>
<accession>A0AAD9E5Q1</accession>
<feature type="transmembrane region" description="Helical" evidence="2">
    <location>
        <begin position="105"/>
        <end position="127"/>
    </location>
</feature>
<proteinExistence type="predicted"/>
<feature type="compositionally biased region" description="Basic residues" evidence="1">
    <location>
        <begin position="27"/>
        <end position="41"/>
    </location>
</feature>
<evidence type="ECO:0000313" key="3">
    <source>
        <dbReference type="EMBL" id="KAK1838574.1"/>
    </source>
</evidence>
<protein>
    <recommendedName>
        <fullName evidence="5">Transmembrane protein</fullName>
    </recommendedName>
</protein>
<comment type="caution">
    <text evidence="3">The sequence shown here is derived from an EMBL/GenBank/DDBJ whole genome shotgun (WGS) entry which is preliminary data.</text>
</comment>
<evidence type="ECO:0000256" key="2">
    <source>
        <dbReference type="SAM" id="Phobius"/>
    </source>
</evidence>
<keyword evidence="2" id="KW-0812">Transmembrane</keyword>
<feature type="compositionally biased region" description="Basic and acidic residues" evidence="1">
    <location>
        <begin position="11"/>
        <end position="26"/>
    </location>
</feature>
<dbReference type="AlphaFoldDB" id="A0AAD9E5Q1"/>
<organism evidence="3 4">
    <name type="scientific">Colletotrichum chrysophilum</name>
    <dbReference type="NCBI Taxonomy" id="1836956"/>
    <lineage>
        <taxon>Eukaryota</taxon>
        <taxon>Fungi</taxon>
        <taxon>Dikarya</taxon>
        <taxon>Ascomycota</taxon>
        <taxon>Pezizomycotina</taxon>
        <taxon>Sordariomycetes</taxon>
        <taxon>Hypocreomycetidae</taxon>
        <taxon>Glomerellales</taxon>
        <taxon>Glomerellaceae</taxon>
        <taxon>Colletotrichum</taxon>
        <taxon>Colletotrichum gloeosporioides species complex</taxon>
    </lineage>
</organism>
<feature type="region of interest" description="Disordered" evidence="1">
    <location>
        <begin position="1"/>
        <end position="41"/>
    </location>
</feature>
<evidence type="ECO:0000313" key="4">
    <source>
        <dbReference type="Proteomes" id="UP001243330"/>
    </source>
</evidence>
<dbReference type="EMBL" id="JAQOWY010000804">
    <property type="protein sequence ID" value="KAK1838574.1"/>
    <property type="molecule type" value="Genomic_DNA"/>
</dbReference>
<keyword evidence="2" id="KW-1133">Transmembrane helix</keyword>
<evidence type="ECO:0000256" key="1">
    <source>
        <dbReference type="SAM" id="MobiDB-lite"/>
    </source>
</evidence>
<name>A0AAD9E5Q1_9PEZI</name>
<reference evidence="3" key="1">
    <citation type="submission" date="2023-01" db="EMBL/GenBank/DDBJ databases">
        <title>Colletotrichum chrysophilum M932 genome sequence.</title>
        <authorList>
            <person name="Baroncelli R."/>
        </authorList>
    </citation>
    <scope>NUCLEOTIDE SEQUENCE</scope>
    <source>
        <strain evidence="3">M932</strain>
    </source>
</reference>
<gene>
    <name evidence="3" type="ORF">CCHR01_18801</name>
</gene>
<keyword evidence="2" id="KW-0472">Membrane</keyword>
<keyword evidence="4" id="KW-1185">Reference proteome</keyword>
<evidence type="ECO:0008006" key="5">
    <source>
        <dbReference type="Google" id="ProtNLM"/>
    </source>
</evidence>